<feature type="region of interest" description="Disordered" evidence="9">
    <location>
        <begin position="407"/>
        <end position="567"/>
    </location>
</feature>
<dbReference type="InterPro" id="IPR050174">
    <property type="entry name" value="Protocadherin/Cadherin-CA"/>
</dbReference>
<dbReference type="SMART" id="SM00112">
    <property type="entry name" value="CA"/>
    <property type="match status" value="2"/>
</dbReference>
<gene>
    <name evidence="12" type="ORF">ONB1V03_LOCUS5783</name>
</gene>
<evidence type="ECO:0000256" key="5">
    <source>
        <dbReference type="ARBA" id="ARBA00022989"/>
    </source>
</evidence>
<dbReference type="InterPro" id="IPR056989">
    <property type="entry name" value="PCDH15_12th_dom"/>
</dbReference>
<dbReference type="Pfam" id="PF23206">
    <property type="entry name" value="PCDH15_12th"/>
    <property type="match status" value="1"/>
</dbReference>
<dbReference type="CDD" id="cd11304">
    <property type="entry name" value="Cadherin_repeat"/>
    <property type="match status" value="2"/>
</dbReference>
<keyword evidence="2 10" id="KW-0812">Transmembrane</keyword>
<evidence type="ECO:0000313" key="12">
    <source>
        <dbReference type="EMBL" id="CAD7646548.1"/>
    </source>
</evidence>
<dbReference type="Gene3D" id="2.60.40.60">
    <property type="entry name" value="Cadherins"/>
    <property type="match status" value="2"/>
</dbReference>
<feature type="domain" description="Cadherin" evidence="11">
    <location>
        <begin position="146"/>
        <end position="261"/>
    </location>
</feature>
<protein>
    <recommendedName>
        <fullName evidence="11">Cadherin domain-containing protein</fullName>
    </recommendedName>
</protein>
<dbReference type="GO" id="GO:0007156">
    <property type="term" value="P:homophilic cell adhesion via plasma membrane adhesion molecules"/>
    <property type="evidence" value="ECO:0007669"/>
    <property type="project" value="InterPro"/>
</dbReference>
<evidence type="ECO:0000256" key="1">
    <source>
        <dbReference type="ARBA" id="ARBA00004167"/>
    </source>
</evidence>
<dbReference type="InterPro" id="IPR020894">
    <property type="entry name" value="Cadherin_CS"/>
</dbReference>
<keyword evidence="6 10" id="KW-0472">Membrane</keyword>
<comment type="subcellular location">
    <subcellularLocation>
        <location evidence="1">Membrane</location>
        <topology evidence="1">Single-pass membrane protein</topology>
    </subcellularLocation>
</comment>
<evidence type="ECO:0000256" key="4">
    <source>
        <dbReference type="ARBA" id="ARBA00022837"/>
    </source>
</evidence>
<dbReference type="Pfam" id="PF00028">
    <property type="entry name" value="Cadherin"/>
    <property type="match status" value="2"/>
</dbReference>
<evidence type="ECO:0000313" key="13">
    <source>
        <dbReference type="Proteomes" id="UP000728032"/>
    </source>
</evidence>
<dbReference type="OrthoDB" id="6509545at2759"/>
<evidence type="ECO:0000256" key="3">
    <source>
        <dbReference type="ARBA" id="ARBA00022737"/>
    </source>
</evidence>
<evidence type="ECO:0000256" key="10">
    <source>
        <dbReference type="SAM" id="Phobius"/>
    </source>
</evidence>
<keyword evidence="4 8" id="KW-0106">Calcium</keyword>
<dbReference type="PRINTS" id="PR00205">
    <property type="entry name" value="CADHERIN"/>
</dbReference>
<feature type="compositionally biased region" description="Polar residues" evidence="9">
    <location>
        <begin position="454"/>
        <end position="468"/>
    </location>
</feature>
<keyword evidence="5 10" id="KW-1133">Transmembrane helix</keyword>
<organism evidence="12">
    <name type="scientific">Oppiella nova</name>
    <dbReference type="NCBI Taxonomy" id="334625"/>
    <lineage>
        <taxon>Eukaryota</taxon>
        <taxon>Metazoa</taxon>
        <taxon>Ecdysozoa</taxon>
        <taxon>Arthropoda</taxon>
        <taxon>Chelicerata</taxon>
        <taxon>Arachnida</taxon>
        <taxon>Acari</taxon>
        <taxon>Acariformes</taxon>
        <taxon>Sarcoptiformes</taxon>
        <taxon>Oribatida</taxon>
        <taxon>Brachypylina</taxon>
        <taxon>Oppioidea</taxon>
        <taxon>Oppiidae</taxon>
        <taxon>Oppiella</taxon>
    </lineage>
</organism>
<sequence length="567" mass="61912">VNIIVGTGQGVNIIVGTGQGVRLFPQRVYEVSVLENQLTPLQLIDLNSTDEIAHKTSHYSIVGTDYRGLFKIGAETGRLIVTRSLDREKKDMYQLKIRAENLIHHRVGRDVSSHISDANYHLAFDETLVIVNVHDENDNPPVFENKGRPIVAAVPLEAAFGYQVVKLTAKDADIGINGAIRYEILARGDDASAKFHIDPVSGVVRSMVTFTMDGGKLYGFDVKATDREGSETGNSAVTNIFIYVLPETKMILFVADKEPILVEKKTSEIVSYLTNITGFEVKMAKLGPHTEGDLQEAHSTDIFLYAVNPETNDIVDTETLLEVFRQNSQSIVDNLRNYKIRRIQGVTVQEKISQMGATEIAIIALSSVIFLGTVLAIALLCSSCKERKLRQRQSSWEQQRLYSTKNPLMGKTLGNPYGNRGVPVGNGHTSSTYSTGDVGDYGDSLASYKRNGTRPGSRSNIMSKSRQQVPPDGASSLNPPRSPRFSDRYKQSRENLSGGGVGAAGVTTIADSSHDWYNPHDPKDATGSVGSGFSRGSGRSARSGYSGTSWSSRKSRNSEDMSPGAQL</sequence>
<dbReference type="GO" id="GO:0005886">
    <property type="term" value="C:plasma membrane"/>
    <property type="evidence" value="ECO:0007669"/>
    <property type="project" value="InterPro"/>
</dbReference>
<dbReference type="PROSITE" id="PS50268">
    <property type="entry name" value="CADHERIN_2"/>
    <property type="match status" value="2"/>
</dbReference>
<feature type="transmembrane region" description="Helical" evidence="10">
    <location>
        <begin position="360"/>
        <end position="382"/>
    </location>
</feature>
<accession>A0A7R9LRI9</accession>
<proteinExistence type="predicted"/>
<dbReference type="PANTHER" id="PTHR24028:SF328">
    <property type="entry name" value="CADHERIN-3"/>
    <property type="match status" value="1"/>
</dbReference>
<dbReference type="EMBL" id="CAJPVJ010002416">
    <property type="protein sequence ID" value="CAG2166256.1"/>
    <property type="molecule type" value="Genomic_DNA"/>
</dbReference>
<feature type="domain" description="Cadherin" evidence="11">
    <location>
        <begin position="25"/>
        <end position="143"/>
    </location>
</feature>
<keyword evidence="3" id="KW-0677">Repeat</keyword>
<feature type="non-terminal residue" evidence="12">
    <location>
        <position position="1"/>
    </location>
</feature>
<keyword evidence="13" id="KW-1185">Reference proteome</keyword>
<feature type="compositionally biased region" description="Low complexity" evidence="9">
    <location>
        <begin position="536"/>
        <end position="549"/>
    </location>
</feature>
<name>A0A7R9LRI9_9ACAR</name>
<reference evidence="12" key="1">
    <citation type="submission" date="2020-11" db="EMBL/GenBank/DDBJ databases">
        <authorList>
            <person name="Tran Van P."/>
        </authorList>
    </citation>
    <scope>NUCLEOTIDE SEQUENCE</scope>
</reference>
<evidence type="ECO:0000256" key="8">
    <source>
        <dbReference type="PROSITE-ProRule" id="PRU00043"/>
    </source>
</evidence>
<evidence type="ECO:0000256" key="2">
    <source>
        <dbReference type="ARBA" id="ARBA00022692"/>
    </source>
</evidence>
<dbReference type="EMBL" id="OC917241">
    <property type="protein sequence ID" value="CAD7646548.1"/>
    <property type="molecule type" value="Genomic_DNA"/>
</dbReference>
<evidence type="ECO:0000259" key="11">
    <source>
        <dbReference type="PROSITE" id="PS50268"/>
    </source>
</evidence>
<dbReference type="AlphaFoldDB" id="A0A7R9LRI9"/>
<dbReference type="InterPro" id="IPR015919">
    <property type="entry name" value="Cadherin-like_sf"/>
</dbReference>
<feature type="compositionally biased region" description="Basic and acidic residues" evidence="9">
    <location>
        <begin position="512"/>
        <end position="524"/>
    </location>
</feature>
<dbReference type="GO" id="GO:0005509">
    <property type="term" value="F:calcium ion binding"/>
    <property type="evidence" value="ECO:0007669"/>
    <property type="project" value="UniProtKB-UniRule"/>
</dbReference>
<dbReference type="InterPro" id="IPR002126">
    <property type="entry name" value="Cadherin-like_dom"/>
</dbReference>
<dbReference type="PANTHER" id="PTHR24028">
    <property type="entry name" value="CADHERIN-87A"/>
    <property type="match status" value="1"/>
</dbReference>
<feature type="compositionally biased region" description="Basic and acidic residues" evidence="9">
    <location>
        <begin position="484"/>
        <end position="493"/>
    </location>
</feature>
<evidence type="ECO:0000256" key="9">
    <source>
        <dbReference type="SAM" id="MobiDB-lite"/>
    </source>
</evidence>
<evidence type="ECO:0000256" key="7">
    <source>
        <dbReference type="ARBA" id="ARBA00023180"/>
    </source>
</evidence>
<keyword evidence="7" id="KW-0325">Glycoprotein</keyword>
<evidence type="ECO:0000256" key="6">
    <source>
        <dbReference type="ARBA" id="ARBA00023136"/>
    </source>
</evidence>
<dbReference type="PROSITE" id="PS00232">
    <property type="entry name" value="CADHERIN_1"/>
    <property type="match status" value="1"/>
</dbReference>
<dbReference type="SUPFAM" id="SSF49313">
    <property type="entry name" value="Cadherin-like"/>
    <property type="match status" value="2"/>
</dbReference>
<dbReference type="Proteomes" id="UP000728032">
    <property type="component" value="Unassembled WGS sequence"/>
</dbReference>